<dbReference type="NCBIfam" id="NF009150">
    <property type="entry name" value="PRK12497.1-3"/>
    <property type="match status" value="1"/>
</dbReference>
<evidence type="ECO:0000313" key="4">
    <source>
        <dbReference type="Proteomes" id="UP000654345"/>
    </source>
</evidence>
<dbReference type="InterPro" id="IPR011856">
    <property type="entry name" value="tRNA_endonuc-like_dom_sf"/>
</dbReference>
<dbReference type="Gene3D" id="3.40.1350.10">
    <property type="match status" value="1"/>
</dbReference>
<evidence type="ECO:0000313" key="3">
    <source>
        <dbReference type="EMBL" id="GHO54914.1"/>
    </source>
</evidence>
<sequence>MPEKKSVQRSLGILGEDLAVARLQECGYHIVARNFRCVFGEIDIIAEEGEDLVFVEVKARRGRSYGLPEEAVHKRKQHKLIQVAQYYLTHHGLTERSWRIDVVAIDLNTQGATREIRLYQHAVIEE</sequence>
<dbReference type="NCBIfam" id="TIGR00252">
    <property type="entry name" value="YraN family protein"/>
    <property type="match status" value="1"/>
</dbReference>
<dbReference type="InterPro" id="IPR003509">
    <property type="entry name" value="UPF0102_YraN-like"/>
</dbReference>
<evidence type="ECO:0000256" key="1">
    <source>
        <dbReference type="ARBA" id="ARBA00006738"/>
    </source>
</evidence>
<dbReference type="PANTHER" id="PTHR34039">
    <property type="entry name" value="UPF0102 PROTEIN YRAN"/>
    <property type="match status" value="1"/>
</dbReference>
<proteinExistence type="inferred from homology"/>
<gene>
    <name evidence="3" type="ORF">KSB_33890</name>
</gene>
<comment type="similarity">
    <text evidence="1 2">Belongs to the UPF0102 family.</text>
</comment>
<dbReference type="PANTHER" id="PTHR34039:SF1">
    <property type="entry name" value="UPF0102 PROTEIN YRAN"/>
    <property type="match status" value="1"/>
</dbReference>
<organism evidence="3 4">
    <name type="scientific">Ktedonobacter robiniae</name>
    <dbReference type="NCBI Taxonomy" id="2778365"/>
    <lineage>
        <taxon>Bacteria</taxon>
        <taxon>Bacillati</taxon>
        <taxon>Chloroflexota</taxon>
        <taxon>Ktedonobacteria</taxon>
        <taxon>Ktedonobacterales</taxon>
        <taxon>Ktedonobacteraceae</taxon>
        <taxon>Ktedonobacter</taxon>
    </lineage>
</organism>
<name>A0ABQ3UQ82_9CHLR</name>
<dbReference type="NCBIfam" id="NF009154">
    <property type="entry name" value="PRK12497.3-3"/>
    <property type="match status" value="1"/>
</dbReference>
<keyword evidence="4" id="KW-1185">Reference proteome</keyword>
<dbReference type="Proteomes" id="UP000654345">
    <property type="component" value="Unassembled WGS sequence"/>
</dbReference>
<reference evidence="3 4" key="1">
    <citation type="journal article" date="2021" name="Int. J. Syst. Evol. Microbiol.">
        <title>Reticulibacter mediterranei gen. nov., sp. nov., within the new family Reticulibacteraceae fam. nov., and Ktedonospora formicarum gen. nov., sp. nov., Ktedonobacter robiniae sp. nov., Dictyobacter formicarum sp. nov. and Dictyobacter arantiisoli sp. nov., belonging to the class Ktedonobacteria.</title>
        <authorList>
            <person name="Yabe S."/>
            <person name="Zheng Y."/>
            <person name="Wang C.M."/>
            <person name="Sakai Y."/>
            <person name="Abe K."/>
            <person name="Yokota A."/>
            <person name="Donadio S."/>
            <person name="Cavaletti L."/>
            <person name="Monciardini P."/>
        </authorList>
    </citation>
    <scope>NUCLEOTIDE SEQUENCE [LARGE SCALE GENOMIC DNA]</scope>
    <source>
        <strain evidence="3 4">SOSP1-30</strain>
    </source>
</reference>
<accession>A0ABQ3UQ82</accession>
<evidence type="ECO:0000256" key="2">
    <source>
        <dbReference type="HAMAP-Rule" id="MF_00048"/>
    </source>
</evidence>
<protein>
    <recommendedName>
        <fullName evidence="2">UPF0102 protein KSB_33890</fullName>
    </recommendedName>
</protein>
<dbReference type="CDD" id="cd20736">
    <property type="entry name" value="PoNe_Nuclease"/>
    <property type="match status" value="1"/>
</dbReference>
<dbReference type="InterPro" id="IPR011335">
    <property type="entry name" value="Restrct_endonuc-II-like"/>
</dbReference>
<dbReference type="Pfam" id="PF02021">
    <property type="entry name" value="UPF0102"/>
    <property type="match status" value="1"/>
</dbReference>
<dbReference type="SUPFAM" id="SSF52980">
    <property type="entry name" value="Restriction endonuclease-like"/>
    <property type="match status" value="1"/>
</dbReference>
<dbReference type="RefSeq" id="WP_201371572.1">
    <property type="nucleotide sequence ID" value="NZ_BNJG01000001.1"/>
</dbReference>
<dbReference type="HAMAP" id="MF_00048">
    <property type="entry name" value="UPF0102"/>
    <property type="match status" value="1"/>
</dbReference>
<comment type="caution">
    <text evidence="3">The sequence shown here is derived from an EMBL/GenBank/DDBJ whole genome shotgun (WGS) entry which is preliminary data.</text>
</comment>
<dbReference type="EMBL" id="BNJG01000001">
    <property type="protein sequence ID" value="GHO54914.1"/>
    <property type="molecule type" value="Genomic_DNA"/>
</dbReference>